<dbReference type="AlphaFoldDB" id="A0A2N5T2F0"/>
<evidence type="ECO:0008006" key="4">
    <source>
        <dbReference type="Google" id="ProtNLM"/>
    </source>
</evidence>
<feature type="compositionally biased region" description="Basic and acidic residues" evidence="1">
    <location>
        <begin position="21"/>
        <end position="33"/>
    </location>
</feature>
<dbReference type="InterPro" id="IPR043502">
    <property type="entry name" value="DNA/RNA_pol_sf"/>
</dbReference>
<feature type="compositionally biased region" description="Polar residues" evidence="1">
    <location>
        <begin position="190"/>
        <end position="203"/>
    </location>
</feature>
<dbReference type="PANTHER" id="PTHR33050:SF7">
    <property type="entry name" value="RIBONUCLEASE H"/>
    <property type="match status" value="1"/>
</dbReference>
<reference evidence="2 3" key="1">
    <citation type="submission" date="2017-11" db="EMBL/GenBank/DDBJ databases">
        <title>De novo assembly and phasing of dikaryotic genomes from two isolates of Puccinia coronata f. sp. avenae, the causal agent of oat crown rust.</title>
        <authorList>
            <person name="Miller M.E."/>
            <person name="Zhang Y."/>
            <person name="Omidvar V."/>
            <person name="Sperschneider J."/>
            <person name="Schwessinger B."/>
            <person name="Raley C."/>
            <person name="Palmer J.M."/>
            <person name="Garnica D."/>
            <person name="Upadhyaya N."/>
            <person name="Rathjen J."/>
            <person name="Taylor J.M."/>
            <person name="Park R.F."/>
            <person name="Dodds P.N."/>
            <person name="Hirsch C.D."/>
            <person name="Kianian S.F."/>
            <person name="Figueroa M."/>
        </authorList>
    </citation>
    <scope>NUCLEOTIDE SEQUENCE [LARGE SCALE GENOMIC DNA]</scope>
    <source>
        <strain evidence="2">12NC29</strain>
    </source>
</reference>
<feature type="compositionally biased region" description="Basic and acidic residues" evidence="1">
    <location>
        <begin position="48"/>
        <end position="57"/>
    </location>
</feature>
<proteinExistence type="predicted"/>
<dbReference type="PANTHER" id="PTHR33050">
    <property type="entry name" value="REVERSE TRANSCRIPTASE DOMAIN-CONTAINING PROTEIN"/>
    <property type="match status" value="1"/>
</dbReference>
<accession>A0A2N5T2F0</accession>
<sequence>MTETIGPEATVTDPHQITKRTARETALEEEMRKAVPVTKPGTSVPPRQGREYPEKHPRPGRLATEFESVSDSPGGARASLNQMAASDNTTTLPALTGRTRQFERCSNSRVARTAVVLEQPCSTGGRTGTVRPKHLLAGWTGLSNQFLGPVAQDQPGPVGQICPTSWLSLWSGSVRPTTGQTRLFEHHSSSHQALSGKQSTPSPDRSVRPINDLSFPHGDTAIPSVNEFVGKHLFDTTWDHFKTVARFFKHHWEPFELGIFDWEKAYRQIPIRPEQWPYLMIQNFKGKLLLDTRITFGGVAGCGSFGCPADAWKELMLHEFELVHVFRWVDNNLFVREMGSKTSMTDIIQHSTELGVRTNKKKYAEFAATQKFIGFIWDGINKTATLSEGKAAERISQLEAFLHHKKICIAC</sequence>
<dbReference type="InterPro" id="IPR052055">
    <property type="entry name" value="Hepadnavirus_pol/RT"/>
</dbReference>
<dbReference type="Proteomes" id="UP000235388">
    <property type="component" value="Unassembled WGS sequence"/>
</dbReference>
<evidence type="ECO:0000313" key="2">
    <source>
        <dbReference type="EMBL" id="PLW19666.1"/>
    </source>
</evidence>
<protein>
    <recommendedName>
        <fullName evidence="4">Reverse transcriptase domain-containing protein</fullName>
    </recommendedName>
</protein>
<evidence type="ECO:0000256" key="1">
    <source>
        <dbReference type="SAM" id="MobiDB-lite"/>
    </source>
</evidence>
<organism evidence="2 3">
    <name type="scientific">Puccinia coronata f. sp. avenae</name>
    <dbReference type="NCBI Taxonomy" id="200324"/>
    <lineage>
        <taxon>Eukaryota</taxon>
        <taxon>Fungi</taxon>
        <taxon>Dikarya</taxon>
        <taxon>Basidiomycota</taxon>
        <taxon>Pucciniomycotina</taxon>
        <taxon>Pucciniomycetes</taxon>
        <taxon>Pucciniales</taxon>
        <taxon>Pucciniaceae</taxon>
        <taxon>Puccinia</taxon>
    </lineage>
</organism>
<feature type="region of interest" description="Disordered" evidence="1">
    <location>
        <begin position="1"/>
        <end position="76"/>
    </location>
</feature>
<gene>
    <name evidence="2" type="ORF">PCANC_08961</name>
</gene>
<name>A0A2N5T2F0_9BASI</name>
<dbReference type="EMBL" id="PGCJ01000809">
    <property type="protein sequence ID" value="PLW19666.1"/>
    <property type="molecule type" value="Genomic_DNA"/>
</dbReference>
<evidence type="ECO:0000313" key="3">
    <source>
        <dbReference type="Proteomes" id="UP000235388"/>
    </source>
</evidence>
<comment type="caution">
    <text evidence="2">The sequence shown here is derived from an EMBL/GenBank/DDBJ whole genome shotgun (WGS) entry which is preliminary data.</text>
</comment>
<dbReference type="SUPFAM" id="SSF56672">
    <property type="entry name" value="DNA/RNA polymerases"/>
    <property type="match status" value="1"/>
</dbReference>
<feature type="region of interest" description="Disordered" evidence="1">
    <location>
        <begin position="185"/>
        <end position="209"/>
    </location>
</feature>
<dbReference type="STRING" id="200324.A0A2N5T2F0"/>
<keyword evidence="3" id="KW-1185">Reference proteome</keyword>